<dbReference type="RefSeq" id="WP_212695318.1">
    <property type="nucleotide sequence ID" value="NZ_CP058649.1"/>
</dbReference>
<dbReference type="GO" id="GO:0003700">
    <property type="term" value="F:DNA-binding transcription factor activity"/>
    <property type="evidence" value="ECO:0007669"/>
    <property type="project" value="InterPro"/>
</dbReference>
<dbReference type="AlphaFoldDB" id="A0A8J8SIN3"/>
<dbReference type="PANTHER" id="PTHR43280:SF2">
    <property type="entry name" value="HTH-TYPE TRANSCRIPTIONAL REGULATOR EXSA"/>
    <property type="match status" value="1"/>
</dbReference>
<keyword evidence="1" id="KW-0805">Transcription regulation</keyword>
<dbReference type="InterPro" id="IPR018060">
    <property type="entry name" value="HTH_AraC"/>
</dbReference>
<dbReference type="Proteomes" id="UP000683246">
    <property type="component" value="Chromosome"/>
</dbReference>
<dbReference type="InterPro" id="IPR037923">
    <property type="entry name" value="HTH-like"/>
</dbReference>
<evidence type="ECO:0000313" key="5">
    <source>
        <dbReference type="EMBL" id="QUI24627.1"/>
    </source>
</evidence>
<keyword evidence="3" id="KW-0804">Transcription</keyword>
<dbReference type="SUPFAM" id="SSF51215">
    <property type="entry name" value="Regulatory protein AraC"/>
    <property type="match status" value="1"/>
</dbReference>
<dbReference type="InterPro" id="IPR003313">
    <property type="entry name" value="AraC-bd"/>
</dbReference>
<dbReference type="EMBL" id="CP058649">
    <property type="protein sequence ID" value="QUI24627.1"/>
    <property type="molecule type" value="Genomic_DNA"/>
</dbReference>
<organism evidence="5 6">
    <name type="scientific">Vallitalea pronyensis</name>
    <dbReference type="NCBI Taxonomy" id="1348613"/>
    <lineage>
        <taxon>Bacteria</taxon>
        <taxon>Bacillati</taxon>
        <taxon>Bacillota</taxon>
        <taxon>Clostridia</taxon>
        <taxon>Lachnospirales</taxon>
        <taxon>Vallitaleaceae</taxon>
        <taxon>Vallitalea</taxon>
    </lineage>
</organism>
<gene>
    <name evidence="5" type="ORF">HZI73_20975</name>
</gene>
<evidence type="ECO:0000256" key="2">
    <source>
        <dbReference type="ARBA" id="ARBA00023125"/>
    </source>
</evidence>
<dbReference type="InterPro" id="IPR014710">
    <property type="entry name" value="RmlC-like_jellyroll"/>
</dbReference>
<evidence type="ECO:0000256" key="3">
    <source>
        <dbReference type="ARBA" id="ARBA00023163"/>
    </source>
</evidence>
<reference evidence="5" key="1">
    <citation type="submission" date="2020-07" db="EMBL/GenBank/DDBJ databases">
        <title>Vallitalea pronyensis genome.</title>
        <authorList>
            <person name="Postec A."/>
        </authorList>
    </citation>
    <scope>NUCLEOTIDE SEQUENCE</scope>
    <source>
        <strain evidence="5">FatNI3</strain>
    </source>
</reference>
<proteinExistence type="predicted"/>
<name>A0A8J8SIN3_9FIRM</name>
<dbReference type="KEGG" id="vpy:HZI73_20975"/>
<evidence type="ECO:0000313" key="6">
    <source>
        <dbReference type="Proteomes" id="UP000683246"/>
    </source>
</evidence>
<dbReference type="PROSITE" id="PS01124">
    <property type="entry name" value="HTH_ARAC_FAMILY_2"/>
    <property type="match status" value="1"/>
</dbReference>
<dbReference type="GO" id="GO:0043565">
    <property type="term" value="F:sequence-specific DNA binding"/>
    <property type="evidence" value="ECO:0007669"/>
    <property type="project" value="InterPro"/>
</dbReference>
<dbReference type="SMART" id="SM00342">
    <property type="entry name" value="HTH_ARAC"/>
    <property type="match status" value="1"/>
</dbReference>
<dbReference type="Pfam" id="PF02311">
    <property type="entry name" value="AraC_binding"/>
    <property type="match status" value="1"/>
</dbReference>
<dbReference type="Gene3D" id="2.60.120.10">
    <property type="entry name" value="Jelly Rolls"/>
    <property type="match status" value="1"/>
</dbReference>
<evidence type="ECO:0000259" key="4">
    <source>
        <dbReference type="PROSITE" id="PS01124"/>
    </source>
</evidence>
<accession>A0A8J8SIN3</accession>
<protein>
    <submittedName>
        <fullName evidence="5">Helix-turn-helix transcriptional regulator</fullName>
    </submittedName>
</protein>
<keyword evidence="2" id="KW-0238">DNA-binding</keyword>
<dbReference type="PANTHER" id="PTHR43280">
    <property type="entry name" value="ARAC-FAMILY TRANSCRIPTIONAL REGULATOR"/>
    <property type="match status" value="1"/>
</dbReference>
<dbReference type="Pfam" id="PF12833">
    <property type="entry name" value="HTH_18"/>
    <property type="match status" value="1"/>
</dbReference>
<dbReference type="SUPFAM" id="SSF46689">
    <property type="entry name" value="Homeodomain-like"/>
    <property type="match status" value="2"/>
</dbReference>
<dbReference type="InterPro" id="IPR009057">
    <property type="entry name" value="Homeodomain-like_sf"/>
</dbReference>
<dbReference type="Gene3D" id="1.10.10.60">
    <property type="entry name" value="Homeodomain-like"/>
    <property type="match status" value="2"/>
</dbReference>
<keyword evidence="6" id="KW-1185">Reference proteome</keyword>
<feature type="domain" description="HTH araC/xylS-type" evidence="4">
    <location>
        <begin position="193"/>
        <end position="291"/>
    </location>
</feature>
<sequence length="296" mass="35016">MKQTILYDEAYEYNIHFDQSTAVSLHFDYGTRYNRINMHFPHFHPNYEIYFLLNGNALHFVEGTVYDIQAHDFVLLKPYRLHKTSYFEKTPCKRLVFTFDSALFDKLFPEASQAFKEPFNAQQPVFRFGEEITHAFIELFNNMYKTSKEQKPTSHVLILSYFIQLLAKLTDFRRSNKYFIGSNNNSSLVNKIYEITSYIHTHYKENLTLASLSKKFYISPHYLSRQFKSVTTFTLIQYIQETRIKKAQELLLDTDLKIIEIIDACGFGSLSQFNRVFNKLVHCSPSSYRSENKLHD</sequence>
<evidence type="ECO:0000256" key="1">
    <source>
        <dbReference type="ARBA" id="ARBA00023015"/>
    </source>
</evidence>